<dbReference type="SMART" id="SM00382">
    <property type="entry name" value="AAA"/>
    <property type="match status" value="2"/>
</dbReference>
<comment type="subcellular location">
    <subcellularLocation>
        <location evidence="1">Membrane</location>
        <topology evidence="1">Multi-pass membrane protein</topology>
    </subcellularLocation>
</comment>
<keyword evidence="5 7" id="KW-1133">Transmembrane helix</keyword>
<evidence type="ECO:0000313" key="9">
    <source>
        <dbReference type="Proteomes" id="UP000093561"/>
    </source>
</evidence>
<feature type="transmembrane region" description="Helical" evidence="7">
    <location>
        <begin position="312"/>
        <end position="336"/>
    </location>
</feature>
<evidence type="ECO:0000256" key="7">
    <source>
        <dbReference type="SAM" id="Phobius"/>
    </source>
</evidence>
<dbReference type="FunFam" id="3.40.50.300:FF:001598">
    <property type="entry name" value="ABC transporter ced-7"/>
    <property type="match status" value="1"/>
</dbReference>
<proteinExistence type="predicted"/>
<evidence type="ECO:0000256" key="6">
    <source>
        <dbReference type="ARBA" id="ARBA00023136"/>
    </source>
</evidence>
<sequence length="1603" mass="181670">MLSLDHLRLLLIKEFTVLWRSKIWSVVEIAIPLVISVPLITLVLQNSSSIKHEAQFWESFQVTGDWRDIDRRLGNMQSIYSYCGMLSQRSLGLVFPSNMDKEQILWISREIEFRYLMNNSALHPHIYKLNVKIFPTEAAMMEVLLEDYHRSFMCTKYIAGIIFGEYNSSISRLSYTIRIRQTEDPQTRWYIGDDIWENGGPYEISNDPFIVNMMPNYWSLGILSLQYAIDTVFIMGIDGEKNNDSSFQLSLERVPEPPYFEKSIVEFLSFLIIFWQLFTLPCILHTVTNIASEKHSGMKAFLTVMGMQSSTFYIAHAVIGFIKAMAVLLSCTIMLLPEIQTISPWLFFSTNFIYGTGAVTFALLMSCIFHSPGAAAKGTAVIWIATIGLTRLKVAEGSALLNVILSLNLNYSFVCAYHAMQDYMNRDEYLGIYNMFENTTYIFPLGIALIMMIFDIVWMSLLAIYLDNVYPSGDLPRKEWFFFLHRSNSERQQCLFYDSSDAPSENIQEHEGDDQADIDIRHLTKTYAVIPAVDGMSFRAYRGEITVLLGHNGAGKSTTFSLITGLISPTSGSIYICGNRMESRSIGHCQREIGFCPQYNALFNLLTVREHLEMFRKLSNSRANCAMKLMKDIQLDNVADVVAGKLSGGMKRKLCVGISLVGGRRVILLDEPTAGMDPASRQAIFQLLQHCKRDRTILLTTHCMDEADLLGDRIAIMVRGRLICAGTSEFLKNRFGTGYLLSIDLMPRQNLHSFDQKEQLLSTIRKHIPEIEKQSATSQQITVLLPIECKKSFPNLFIELEQNAGKYGINSFGLSLNTLEQVFLKVGELEDANLTAITDLENIAEQQASILCSNSFMHTGLLLWLTQVTALLRKRFICYQKQWSRLIYQILLPIIVLVFTVFYVKNLSTREEKKQGILLNAGRISPCVVPVQLEDPEELFGHNVLQVIRNITGYSHKLVSTSESMELNLAKLPKIPPPVGMAVTYNTEDGYIAATVFFNAKARYGPVIAMTLVNNARLGQFADSIEVSFLPYGNVSGVSPLVSLNSHIFLIAPILIIIFAFVSSGFVTYVVDDLNTNFLHQQLRTRLNTFTYWLTMIISDLLLYAFICAVFIAILGEWLSNLKFDVMLLWLIYLWPTLPFVYCMAFLIRHSARAYIVLIIITLVVALCASIISYIMMSIKPKLFPYLHTTFLLALPTYSMSYSLIIILVADVNNDTNGLYSWEKLGRVYVVMFFSGLLFWLILIMMNFKPLTVYMHDLLSVIRRIPSSLSLYEDSLEDIDVKKERECVSRKRNTELSLAVRNLNKYYGDLHAVRALTFGVEPGECFGLLGVNGAGKTSTFDMLTGVSIPDGGEAFINGRSILKKQTIGFCPQFDALHPKLTARQTLQLLVSLYGFVNPMKRVKTLLEAVSLTEHADSCVEFLSGGQRRRLSLAVALISQTDLILLDEPTAGVDPKARRQIWCLLNAVRERQRAVLLTSHSMNECEALCNRVGIMDQGSLIAIGSPQHIKTRFGEKYTLIITIADQYRREDLISSIKEIFPVCAEKGPHSTCLLWDITKREDDRWSEMYGKLCQLAERFPWILDYSLTQTTLEGAFLQLSQREK</sequence>
<dbReference type="InterPro" id="IPR003593">
    <property type="entry name" value="AAA+_ATPase"/>
</dbReference>
<feature type="domain" description="ABC transporter" evidence="8">
    <location>
        <begin position="1298"/>
        <end position="1521"/>
    </location>
</feature>
<evidence type="ECO:0000256" key="2">
    <source>
        <dbReference type="ARBA" id="ARBA00022692"/>
    </source>
</evidence>
<keyword evidence="2 7" id="KW-0812">Transmembrane</keyword>
<dbReference type="Gene3D" id="3.40.50.300">
    <property type="entry name" value="P-loop containing nucleotide triphosphate hydrolases"/>
    <property type="match status" value="2"/>
</dbReference>
<feature type="transmembrane region" description="Helical" evidence="7">
    <location>
        <begin position="441"/>
        <end position="466"/>
    </location>
</feature>
<dbReference type="InterPro" id="IPR026082">
    <property type="entry name" value="ABCA"/>
</dbReference>
<dbReference type="CDD" id="cd03263">
    <property type="entry name" value="ABC_subfamily_A"/>
    <property type="match status" value="2"/>
</dbReference>
<evidence type="ECO:0000256" key="3">
    <source>
        <dbReference type="ARBA" id="ARBA00022741"/>
    </source>
</evidence>
<dbReference type="SUPFAM" id="SSF52540">
    <property type="entry name" value="P-loop containing nucleoside triphosphate hydrolases"/>
    <property type="match status" value="2"/>
</dbReference>
<feature type="transmembrane region" description="Helical" evidence="7">
    <location>
        <begin position="1048"/>
        <end position="1070"/>
    </location>
</feature>
<evidence type="ECO:0000256" key="5">
    <source>
        <dbReference type="ARBA" id="ARBA00022989"/>
    </source>
</evidence>
<dbReference type="GO" id="GO:0005319">
    <property type="term" value="F:lipid transporter activity"/>
    <property type="evidence" value="ECO:0007669"/>
    <property type="project" value="TreeGrafter"/>
</dbReference>
<dbReference type="GO" id="GO:0016887">
    <property type="term" value="F:ATP hydrolysis activity"/>
    <property type="evidence" value="ECO:0007669"/>
    <property type="project" value="InterPro"/>
</dbReference>
<accession>A0AAF5PL83</accession>
<dbReference type="PROSITE" id="PS50893">
    <property type="entry name" value="ABC_TRANSPORTER_2"/>
    <property type="match status" value="2"/>
</dbReference>
<dbReference type="WBParaSite" id="mrna-Wban_02278">
    <property type="protein sequence ID" value="mrna-Wban_02278"/>
    <property type="gene ID" value="Wban_02278"/>
</dbReference>
<feature type="transmembrane region" description="Helical" evidence="7">
    <location>
        <begin position="400"/>
        <end position="420"/>
    </location>
</feature>
<dbReference type="InterPro" id="IPR003439">
    <property type="entry name" value="ABC_transporter-like_ATP-bd"/>
</dbReference>
<keyword evidence="4" id="KW-0067">ATP-binding</keyword>
<evidence type="ECO:0000256" key="4">
    <source>
        <dbReference type="ARBA" id="ARBA00022840"/>
    </source>
</evidence>
<feature type="transmembrane region" description="Helical" evidence="7">
    <location>
        <begin position="1189"/>
        <end position="1209"/>
    </location>
</feature>
<dbReference type="GO" id="GO:0140359">
    <property type="term" value="F:ABC-type transporter activity"/>
    <property type="evidence" value="ECO:0007669"/>
    <property type="project" value="InterPro"/>
</dbReference>
<feature type="domain" description="ABC transporter" evidence="8">
    <location>
        <begin position="518"/>
        <end position="744"/>
    </location>
</feature>
<reference evidence="10" key="3">
    <citation type="submission" date="2024-02" db="UniProtKB">
        <authorList>
            <consortium name="WormBaseParasite"/>
        </authorList>
    </citation>
    <scope>IDENTIFICATION</scope>
    <source>
        <strain evidence="10">pt0022</strain>
    </source>
</reference>
<feature type="transmembrane region" description="Helical" evidence="7">
    <location>
        <begin position="886"/>
        <end position="904"/>
    </location>
</feature>
<dbReference type="PROSITE" id="PS00211">
    <property type="entry name" value="ABC_TRANSPORTER_1"/>
    <property type="match status" value="2"/>
</dbReference>
<keyword evidence="6 7" id="KW-0472">Membrane</keyword>
<dbReference type="GO" id="GO:0005524">
    <property type="term" value="F:ATP binding"/>
    <property type="evidence" value="ECO:0007669"/>
    <property type="project" value="UniProtKB-KW"/>
</dbReference>
<feature type="transmembrane region" description="Helical" evidence="7">
    <location>
        <begin position="1127"/>
        <end position="1148"/>
    </location>
</feature>
<evidence type="ECO:0000256" key="1">
    <source>
        <dbReference type="ARBA" id="ARBA00004141"/>
    </source>
</evidence>
<reference evidence="9" key="1">
    <citation type="submission" date="2015-03" db="EMBL/GenBank/DDBJ databases">
        <title>Wuchereria bancrofti Genome Sequencing Papua New Guinea Strain.</title>
        <authorList>
            <person name="Small S.T."/>
            <person name="Serre D."/>
            <person name="Zimmerman P.A."/>
        </authorList>
    </citation>
    <scope>NUCLEOTIDE SEQUENCE [LARGE SCALE GENOMIC DNA]</scope>
    <source>
        <strain evidence="9">pt0022</strain>
    </source>
</reference>
<dbReference type="Pfam" id="PF00005">
    <property type="entry name" value="ABC_tran"/>
    <property type="match status" value="2"/>
</dbReference>
<dbReference type="InterPro" id="IPR027417">
    <property type="entry name" value="P-loop_NTPase"/>
</dbReference>
<dbReference type="FunFam" id="3.40.50.300:FF:000933">
    <property type="entry name" value="ABC transporter A family member 7"/>
    <property type="match status" value="1"/>
</dbReference>
<reference evidence="9" key="2">
    <citation type="journal article" date="2016" name="Mol. Ecol.">
        <title>Population genomics of the filarial nematode parasite Wuchereria bancrofti from mosquitoes.</title>
        <authorList>
            <person name="Small S.T."/>
            <person name="Reimer L.J."/>
            <person name="Tisch D.J."/>
            <person name="King C.L."/>
            <person name="Christensen B.M."/>
            <person name="Siba P.M."/>
            <person name="Kazura J.W."/>
            <person name="Serre D."/>
            <person name="Zimmerman P.A."/>
        </authorList>
    </citation>
    <scope>NUCLEOTIDE SEQUENCE</scope>
    <source>
        <strain evidence="9">pt0022</strain>
    </source>
</reference>
<feature type="transmembrane region" description="Helical" evidence="7">
    <location>
        <begin position="342"/>
        <end position="364"/>
    </location>
</feature>
<keyword evidence="3" id="KW-0547">Nucleotide-binding</keyword>
<dbReference type="Pfam" id="PF12698">
    <property type="entry name" value="ABC2_membrane_3"/>
    <property type="match status" value="1"/>
</dbReference>
<dbReference type="GO" id="GO:0016020">
    <property type="term" value="C:membrane"/>
    <property type="evidence" value="ECO:0007669"/>
    <property type="project" value="UniProtKB-SubCell"/>
</dbReference>
<dbReference type="PANTHER" id="PTHR19229:SF271">
    <property type="entry name" value="ABC TRANSPORTER CED-7"/>
    <property type="match status" value="1"/>
</dbReference>
<feature type="transmembrane region" description="Helical" evidence="7">
    <location>
        <begin position="1090"/>
        <end position="1115"/>
    </location>
</feature>
<feature type="transmembrane region" description="Helical" evidence="7">
    <location>
        <begin position="1229"/>
        <end position="1248"/>
    </location>
</feature>
<dbReference type="InterPro" id="IPR013525">
    <property type="entry name" value="ABC2_TM"/>
</dbReference>
<feature type="transmembrane region" description="Helical" evidence="7">
    <location>
        <begin position="267"/>
        <end position="291"/>
    </location>
</feature>
<dbReference type="PANTHER" id="PTHR19229">
    <property type="entry name" value="ATP-BINDING CASSETTE TRANSPORTER SUBFAMILY A ABCA"/>
    <property type="match status" value="1"/>
</dbReference>
<dbReference type="Proteomes" id="UP000093561">
    <property type="component" value="Unassembled WGS sequence"/>
</dbReference>
<evidence type="ECO:0000313" key="10">
    <source>
        <dbReference type="WBParaSite" id="mrna-Wban_02278"/>
    </source>
</evidence>
<name>A0AAF5PL83_WUCBA</name>
<dbReference type="InterPro" id="IPR017871">
    <property type="entry name" value="ABC_transporter-like_CS"/>
</dbReference>
<evidence type="ECO:0000259" key="8">
    <source>
        <dbReference type="PROSITE" id="PS50893"/>
    </source>
</evidence>
<organism evidence="9 10">
    <name type="scientific">Wuchereria bancrofti</name>
    <dbReference type="NCBI Taxonomy" id="6293"/>
    <lineage>
        <taxon>Eukaryota</taxon>
        <taxon>Metazoa</taxon>
        <taxon>Ecdysozoa</taxon>
        <taxon>Nematoda</taxon>
        <taxon>Chromadorea</taxon>
        <taxon>Rhabditida</taxon>
        <taxon>Spirurina</taxon>
        <taxon>Spiruromorpha</taxon>
        <taxon>Filarioidea</taxon>
        <taxon>Onchocercidae</taxon>
        <taxon>Wuchereria</taxon>
    </lineage>
</organism>
<feature type="transmembrane region" description="Helical" evidence="7">
    <location>
        <begin position="1154"/>
        <end position="1177"/>
    </location>
</feature>
<protein>
    <submittedName>
        <fullName evidence="10">ABC transporter domain-containing protein</fullName>
    </submittedName>
</protein>